<evidence type="ECO:0000259" key="5">
    <source>
        <dbReference type="Pfam" id="PF00149"/>
    </source>
</evidence>
<dbReference type="InterPro" id="IPR029052">
    <property type="entry name" value="Metallo-depent_PP-like"/>
</dbReference>
<dbReference type="GO" id="GO:0046872">
    <property type="term" value="F:metal ion binding"/>
    <property type="evidence" value="ECO:0007669"/>
    <property type="project" value="UniProtKB-KW"/>
</dbReference>
<dbReference type="InterPro" id="IPR004843">
    <property type="entry name" value="Calcineurin-like_PHP"/>
</dbReference>
<keyword evidence="2" id="KW-0378">Hydrolase</keyword>
<evidence type="ECO:0000256" key="4">
    <source>
        <dbReference type="ARBA" id="ARBA00025742"/>
    </source>
</evidence>
<dbReference type="InterPro" id="IPR050884">
    <property type="entry name" value="CNP_phosphodiesterase-III"/>
</dbReference>
<sequence length="248" mass="28125">MAQRILQFTDLHLYADPKRQLLGECTRDRFEEVLALAQATDWPPDAILFTGDLVHDERPEAYRYLRQRIESLGCPCYCIPGNHDRADLLAAEVEPGSDRDCRVERLGAWDLILLDSTRPGSEAGQLQPRTLSALEQHLQSAHQRPALVALHHQPIPIGSRWLDTMQVENGQDLITLAERYQQLKVILWGHVHQAFDRQLDQVRLLATPSTCSQFTPGSDDFAQDSLLPGYRWLELASDGSLRTGIERL</sequence>
<protein>
    <recommendedName>
        <fullName evidence="5">Calcineurin-like phosphoesterase domain-containing protein</fullName>
    </recommendedName>
</protein>
<dbReference type="Pfam" id="PF00149">
    <property type="entry name" value="Metallophos"/>
    <property type="match status" value="1"/>
</dbReference>
<dbReference type="InterPro" id="IPR026575">
    <property type="entry name" value="GpdQ/CpdA-like"/>
</dbReference>
<evidence type="ECO:0000313" key="7">
    <source>
        <dbReference type="Proteomes" id="UP001138768"/>
    </source>
</evidence>
<gene>
    <name evidence="6" type="ORF">CKO42_18035</name>
</gene>
<feature type="domain" description="Calcineurin-like phosphoesterase" evidence="5">
    <location>
        <begin position="4"/>
        <end position="193"/>
    </location>
</feature>
<comment type="caution">
    <text evidence="6">The sequence shown here is derived from an EMBL/GenBank/DDBJ whole genome shotgun (WGS) entry which is preliminary data.</text>
</comment>
<evidence type="ECO:0000256" key="1">
    <source>
        <dbReference type="ARBA" id="ARBA00022723"/>
    </source>
</evidence>
<comment type="similarity">
    <text evidence="4">Belongs to the cyclic nucleotide phosphodiesterase class-III family.</text>
</comment>
<dbReference type="GO" id="GO:0004112">
    <property type="term" value="F:cyclic-nucleotide phosphodiesterase activity"/>
    <property type="evidence" value="ECO:0007669"/>
    <property type="project" value="InterPro"/>
</dbReference>
<dbReference type="Gene3D" id="3.60.21.10">
    <property type="match status" value="1"/>
</dbReference>
<dbReference type="EMBL" id="NRRY01000036">
    <property type="protein sequence ID" value="MBK1620305.1"/>
    <property type="molecule type" value="Genomic_DNA"/>
</dbReference>
<evidence type="ECO:0000256" key="2">
    <source>
        <dbReference type="ARBA" id="ARBA00022801"/>
    </source>
</evidence>
<keyword evidence="3" id="KW-0408">Iron</keyword>
<organism evidence="6 7">
    <name type="scientific">Lamprobacter modestohalophilus</name>
    <dbReference type="NCBI Taxonomy" id="1064514"/>
    <lineage>
        <taxon>Bacteria</taxon>
        <taxon>Pseudomonadati</taxon>
        <taxon>Pseudomonadota</taxon>
        <taxon>Gammaproteobacteria</taxon>
        <taxon>Chromatiales</taxon>
        <taxon>Chromatiaceae</taxon>
        <taxon>Lamprobacter</taxon>
    </lineage>
</organism>
<accession>A0A9X0WB22</accession>
<keyword evidence="7" id="KW-1185">Reference proteome</keyword>
<dbReference type="Proteomes" id="UP001138768">
    <property type="component" value="Unassembled WGS sequence"/>
</dbReference>
<keyword evidence="1" id="KW-0479">Metal-binding</keyword>
<evidence type="ECO:0000313" key="6">
    <source>
        <dbReference type="EMBL" id="MBK1620305.1"/>
    </source>
</evidence>
<dbReference type="SUPFAM" id="SSF56300">
    <property type="entry name" value="Metallo-dependent phosphatases"/>
    <property type="match status" value="1"/>
</dbReference>
<dbReference type="RefSeq" id="WP_200247067.1">
    <property type="nucleotide sequence ID" value="NZ_NRRY01000036.1"/>
</dbReference>
<evidence type="ECO:0000256" key="3">
    <source>
        <dbReference type="ARBA" id="ARBA00023004"/>
    </source>
</evidence>
<proteinExistence type="inferred from homology"/>
<name>A0A9X0WB22_9GAMM</name>
<reference evidence="6 7" key="1">
    <citation type="journal article" date="2020" name="Microorganisms">
        <title>Osmotic Adaptation and Compatible Solute Biosynthesis of Phototrophic Bacteria as Revealed from Genome Analyses.</title>
        <authorList>
            <person name="Imhoff J.F."/>
            <person name="Rahn T."/>
            <person name="Kunzel S."/>
            <person name="Keller A."/>
            <person name="Neulinger S.C."/>
        </authorList>
    </citation>
    <scope>NUCLEOTIDE SEQUENCE [LARGE SCALE GENOMIC DNA]</scope>
    <source>
        <strain evidence="6 7">DSM 25653</strain>
    </source>
</reference>
<dbReference type="AlphaFoldDB" id="A0A9X0WB22"/>
<dbReference type="PANTHER" id="PTHR42988:SF2">
    <property type="entry name" value="CYCLIC NUCLEOTIDE PHOSPHODIESTERASE CBUA0032-RELATED"/>
    <property type="match status" value="1"/>
</dbReference>
<dbReference type="CDD" id="cd07402">
    <property type="entry name" value="MPP_GpdQ"/>
    <property type="match status" value="1"/>
</dbReference>
<dbReference type="PANTHER" id="PTHR42988">
    <property type="entry name" value="PHOSPHOHYDROLASE"/>
    <property type="match status" value="1"/>
</dbReference>